<protein>
    <submittedName>
        <fullName evidence="1">Uncharacterized protein</fullName>
    </submittedName>
</protein>
<dbReference type="AlphaFoldDB" id="A0A317FMA2"/>
<accession>A0A317FMA2</accession>
<dbReference type="Proteomes" id="UP000245765">
    <property type="component" value="Unassembled WGS sequence"/>
</dbReference>
<dbReference type="OrthoDB" id="7242524at2"/>
<gene>
    <name evidence="1" type="ORF">DFH01_05620</name>
</gene>
<dbReference type="RefSeq" id="WP_109869357.1">
    <property type="nucleotide sequence ID" value="NZ_QGNA01000001.1"/>
</dbReference>
<evidence type="ECO:0000313" key="1">
    <source>
        <dbReference type="EMBL" id="PWS38736.1"/>
    </source>
</evidence>
<proteinExistence type="predicted"/>
<dbReference type="EMBL" id="QGNA01000001">
    <property type="protein sequence ID" value="PWS38736.1"/>
    <property type="molecule type" value="Genomic_DNA"/>
</dbReference>
<reference evidence="2" key="1">
    <citation type="submission" date="2018-05" db="EMBL/GenBank/DDBJ databases">
        <authorList>
            <person name="Du Z."/>
            <person name="Wang X."/>
        </authorList>
    </citation>
    <scope>NUCLEOTIDE SEQUENCE [LARGE SCALE GENOMIC DNA]</scope>
    <source>
        <strain evidence="2">CQN31</strain>
    </source>
</reference>
<keyword evidence="2" id="KW-1185">Reference proteome</keyword>
<comment type="caution">
    <text evidence="1">The sequence shown here is derived from an EMBL/GenBank/DDBJ whole genome shotgun (WGS) entry which is preliminary data.</text>
</comment>
<evidence type="ECO:0000313" key="2">
    <source>
        <dbReference type="Proteomes" id="UP000245765"/>
    </source>
</evidence>
<name>A0A317FMA2_9PROT</name>
<sequence length="607" mass="62593">MRNLLQDSDRDRLVAPLAGPLVGAVELDGRRHMAVAETLGSGLYPVEAAALAAELLLQPGLREAHGPLGDALLDFVMAMSDAPVPSRRAVAGGLLLQSDAPEAVAVLTPFCRLSGNLMRGELVQELRGGRAAIRHSGNLVEFSLGHRRFCVDVEDNVTAAEAVPEGDAIVLRQVSTIRATAGLLWKRSVEAGSLELRYVLRADSPVLGVTARFTAARRLTRLRISTAADGLDEGGLGATAARLQEGEAWREATPPAAPGATRWAEGTPVAHLALGAAGWARGAPVLHLRPRDPARVMSVTAQAARGGALRWLLLRHGPVTLRAGESLVVEEERLLAPGDPAMMAAAMARGAKGLDLDAAPPSGAVLQAVAAALLLDAGGAWAEGLDPERRARLRDFAARHAARLEASAMDATELAWTALAADTLRRAGEHAAAAMQAGLLDRLASLSDAEGLVRAPGEAPSLAAQALAILAFARGAAWPDGGAALGTLAALLGAITAEPGSGLRFAGAAPDAAEEPEALALLARAAGAAVLAAEAGARLPDDVIARAREIHRMAVTLLRPLVRPRLGTLEVVGRDGVAGSLQALTTLALLAPDRLALECRPTDAATA</sequence>
<organism evidence="1 2">
    <name type="scientific">Falsiroseomonas bella</name>
    <dbReference type="NCBI Taxonomy" id="2184016"/>
    <lineage>
        <taxon>Bacteria</taxon>
        <taxon>Pseudomonadati</taxon>
        <taxon>Pseudomonadota</taxon>
        <taxon>Alphaproteobacteria</taxon>
        <taxon>Acetobacterales</taxon>
        <taxon>Roseomonadaceae</taxon>
        <taxon>Falsiroseomonas</taxon>
    </lineage>
</organism>